<feature type="compositionally biased region" description="Low complexity" evidence="1">
    <location>
        <begin position="12"/>
        <end position="26"/>
    </location>
</feature>
<name>A0A9Q1R3N6_9SOLA</name>
<dbReference type="PANTHER" id="PTHR33312:SF31">
    <property type="entry name" value="BRI1 KINASE INHIBITOR 1-LIKE"/>
    <property type="match status" value="1"/>
</dbReference>
<dbReference type="GO" id="GO:0019210">
    <property type="term" value="F:kinase inhibitor activity"/>
    <property type="evidence" value="ECO:0007669"/>
    <property type="project" value="InterPro"/>
</dbReference>
<sequence length="327" mass="36351">MGNIGVGEELKQSNQENQNSKQIQHQQPPPLQLPSSGGGAAASPPSASSSPSHEFSFTISLHPTNSANTPDNKTKQNPNPNPNQLAIDLTPADEIFFHGHLLPLHLLSHLPVSPRSSTNSIDSSLPIKDLQKIQNSINDDNSYYDLNHSFHHHNHQTNSFNIRKDQKQKSKSFSLFGLPKRKKEEKEDKEKQRKLNVSQVIKRYMKMVRPFLSFRSRKNMQFHRQSYSYSGNLSFRGKNNNSSSNNSSKGIKRGAYSAPVSMKNSPTNSGLLVATPGANYHNSSSSGNSTMEELQAAIQAAIAHCKKSSSMEEKKSKCQENEDIVMK</sequence>
<gene>
    <name evidence="2" type="ORF">K7X08_001900</name>
</gene>
<evidence type="ECO:0000313" key="3">
    <source>
        <dbReference type="Proteomes" id="UP001152561"/>
    </source>
</evidence>
<feature type="compositionally biased region" description="Low complexity" evidence="1">
    <location>
        <begin position="68"/>
        <end position="84"/>
    </location>
</feature>
<keyword evidence="3" id="KW-1185">Reference proteome</keyword>
<evidence type="ECO:0008006" key="4">
    <source>
        <dbReference type="Google" id="ProtNLM"/>
    </source>
</evidence>
<dbReference type="InterPro" id="IPR039620">
    <property type="entry name" value="BKI1/MAKR1/3/4"/>
</dbReference>
<dbReference type="EMBL" id="JAJAGQ010000015">
    <property type="protein sequence ID" value="KAJ8541084.1"/>
    <property type="molecule type" value="Genomic_DNA"/>
</dbReference>
<evidence type="ECO:0000256" key="1">
    <source>
        <dbReference type="SAM" id="MobiDB-lite"/>
    </source>
</evidence>
<accession>A0A9Q1R3N6</accession>
<feature type="compositionally biased region" description="Basic and acidic residues" evidence="1">
    <location>
        <begin position="182"/>
        <end position="193"/>
    </location>
</feature>
<feature type="region of interest" description="Disordered" evidence="1">
    <location>
        <begin position="230"/>
        <end position="253"/>
    </location>
</feature>
<organism evidence="2 3">
    <name type="scientific">Anisodus acutangulus</name>
    <dbReference type="NCBI Taxonomy" id="402998"/>
    <lineage>
        <taxon>Eukaryota</taxon>
        <taxon>Viridiplantae</taxon>
        <taxon>Streptophyta</taxon>
        <taxon>Embryophyta</taxon>
        <taxon>Tracheophyta</taxon>
        <taxon>Spermatophyta</taxon>
        <taxon>Magnoliopsida</taxon>
        <taxon>eudicotyledons</taxon>
        <taxon>Gunneridae</taxon>
        <taxon>Pentapetalae</taxon>
        <taxon>asterids</taxon>
        <taxon>lamiids</taxon>
        <taxon>Solanales</taxon>
        <taxon>Solanaceae</taxon>
        <taxon>Solanoideae</taxon>
        <taxon>Hyoscyameae</taxon>
        <taxon>Anisodus</taxon>
    </lineage>
</organism>
<feature type="compositionally biased region" description="Polar residues" evidence="1">
    <location>
        <begin position="53"/>
        <end position="67"/>
    </location>
</feature>
<comment type="caution">
    <text evidence="2">The sequence shown here is derived from an EMBL/GenBank/DDBJ whole genome shotgun (WGS) entry which is preliminary data.</text>
</comment>
<dbReference type="GO" id="GO:0005886">
    <property type="term" value="C:plasma membrane"/>
    <property type="evidence" value="ECO:0007669"/>
    <property type="project" value="InterPro"/>
</dbReference>
<protein>
    <recommendedName>
        <fullName evidence="4">BRI1 kinase inhibitor 1</fullName>
    </recommendedName>
</protein>
<feature type="compositionally biased region" description="Low complexity" evidence="1">
    <location>
        <begin position="239"/>
        <end position="248"/>
    </location>
</feature>
<proteinExistence type="predicted"/>
<dbReference type="Proteomes" id="UP001152561">
    <property type="component" value="Unassembled WGS sequence"/>
</dbReference>
<reference evidence="3" key="1">
    <citation type="journal article" date="2023" name="Proc. Natl. Acad. Sci. U.S.A.">
        <title>Genomic and structural basis for evolution of tropane alkaloid biosynthesis.</title>
        <authorList>
            <person name="Wanga Y.-J."/>
            <person name="Taina T."/>
            <person name="Yua J.-Y."/>
            <person name="Lia J."/>
            <person name="Xua B."/>
            <person name="Chenc J."/>
            <person name="D'Auriad J.C."/>
            <person name="Huanga J.-P."/>
            <person name="Huanga S.-X."/>
        </authorList>
    </citation>
    <scope>NUCLEOTIDE SEQUENCE [LARGE SCALE GENOMIC DNA]</scope>
    <source>
        <strain evidence="3">cv. KIB-2019</strain>
    </source>
</reference>
<feature type="region of interest" description="Disordered" evidence="1">
    <location>
        <begin position="1"/>
        <end position="86"/>
    </location>
</feature>
<dbReference type="AlphaFoldDB" id="A0A9Q1R3N6"/>
<feature type="compositionally biased region" description="Low complexity" evidence="1">
    <location>
        <begin position="41"/>
        <end position="52"/>
    </location>
</feature>
<dbReference type="OrthoDB" id="1709800at2759"/>
<evidence type="ECO:0000313" key="2">
    <source>
        <dbReference type="EMBL" id="KAJ8541084.1"/>
    </source>
</evidence>
<dbReference type="PANTHER" id="PTHR33312">
    <property type="entry name" value="MEMBRANE-ASSOCIATED KINASE REGULATOR 4-RELATED"/>
    <property type="match status" value="1"/>
</dbReference>
<feature type="region of interest" description="Disordered" evidence="1">
    <location>
        <begin position="159"/>
        <end position="194"/>
    </location>
</feature>